<reference evidence="1 2" key="1">
    <citation type="submission" date="2017-04" db="EMBL/GenBank/DDBJ databases">
        <authorList>
            <person name="Afonso C.L."/>
            <person name="Miller P.J."/>
            <person name="Scott M.A."/>
            <person name="Spackman E."/>
            <person name="Goraichik I."/>
            <person name="Dimitrov K.M."/>
            <person name="Suarez D.L."/>
            <person name="Swayne D.E."/>
        </authorList>
    </citation>
    <scope>NUCLEOTIDE SEQUENCE [LARGE SCALE GENOMIC DNA]</scope>
    <source>
        <strain evidence="1 2">11</strain>
    </source>
</reference>
<dbReference type="STRING" id="1852522.SAMN06295960_1012"/>
<dbReference type="Proteomes" id="UP000193834">
    <property type="component" value="Unassembled WGS sequence"/>
</dbReference>
<proteinExistence type="predicted"/>
<gene>
    <name evidence="1" type="ORF">SAMN06295960_1012</name>
</gene>
<evidence type="ECO:0000313" key="1">
    <source>
        <dbReference type="EMBL" id="SMG20219.1"/>
    </source>
</evidence>
<accession>A0A1X7IY61</accession>
<protein>
    <submittedName>
        <fullName evidence="1">GrpB domain, predicted nucleotidyltransferase, UPF0157 family</fullName>
    </submittedName>
</protein>
<dbReference type="InterPro" id="IPR043519">
    <property type="entry name" value="NT_sf"/>
</dbReference>
<dbReference type="Pfam" id="PF04229">
    <property type="entry name" value="GrpB"/>
    <property type="match status" value="1"/>
</dbReference>
<dbReference type="PANTHER" id="PTHR34822">
    <property type="entry name" value="GRPB DOMAIN PROTEIN (AFU_ORTHOLOGUE AFUA_1G01530)"/>
    <property type="match status" value="1"/>
</dbReference>
<evidence type="ECO:0000313" key="2">
    <source>
        <dbReference type="Proteomes" id="UP000193834"/>
    </source>
</evidence>
<dbReference type="SUPFAM" id="SSF81301">
    <property type="entry name" value="Nucleotidyltransferase"/>
    <property type="match status" value="1"/>
</dbReference>
<sequence length="168" mass="19625">MDQLMIDEHQEDWSAMFAAEREKLKAALEDIQIEIEHIGSTVVPGLAAKPIIDIMVGVQELDNIDEAHTLALDSIGYHFVDKPHKAYRKFFRKGQWRAGTHHLHIYELDSEYYKDQILFRNYLIQHPEEIAQYAQLKRTLESQFPNDRVSYKNAKSSFIQNLIRKAKA</sequence>
<keyword evidence="1" id="KW-0808">Transferase</keyword>
<keyword evidence="2" id="KW-1185">Reference proteome</keyword>
<dbReference type="PANTHER" id="PTHR34822:SF1">
    <property type="entry name" value="GRPB FAMILY PROTEIN"/>
    <property type="match status" value="1"/>
</dbReference>
<dbReference type="Gene3D" id="3.30.460.10">
    <property type="entry name" value="Beta Polymerase, domain 2"/>
    <property type="match status" value="1"/>
</dbReference>
<dbReference type="GO" id="GO:0016740">
    <property type="term" value="F:transferase activity"/>
    <property type="evidence" value="ECO:0007669"/>
    <property type="project" value="UniProtKB-KW"/>
</dbReference>
<dbReference type="AlphaFoldDB" id="A0A1X7IY61"/>
<organism evidence="1 2">
    <name type="scientific">Paenibacillus aquistagni</name>
    <dbReference type="NCBI Taxonomy" id="1852522"/>
    <lineage>
        <taxon>Bacteria</taxon>
        <taxon>Bacillati</taxon>
        <taxon>Bacillota</taxon>
        <taxon>Bacilli</taxon>
        <taxon>Bacillales</taxon>
        <taxon>Paenibacillaceae</taxon>
        <taxon>Paenibacillus</taxon>
    </lineage>
</organism>
<name>A0A1X7IY61_9BACL</name>
<dbReference type="RefSeq" id="WP_244903287.1">
    <property type="nucleotide sequence ID" value="NZ_FXAZ01000001.1"/>
</dbReference>
<dbReference type="EMBL" id="FXAZ01000001">
    <property type="protein sequence ID" value="SMG20219.1"/>
    <property type="molecule type" value="Genomic_DNA"/>
</dbReference>
<dbReference type="InterPro" id="IPR007344">
    <property type="entry name" value="GrpB/CoaE"/>
</dbReference>